<evidence type="ECO:0000256" key="1">
    <source>
        <dbReference type="ARBA" id="ARBA00022679"/>
    </source>
</evidence>
<dbReference type="GO" id="GO:0008146">
    <property type="term" value="F:sulfotransferase activity"/>
    <property type="evidence" value="ECO:0007669"/>
    <property type="project" value="InterPro"/>
</dbReference>
<accession>A0A9X2V7J9</accession>
<dbReference type="PANTHER" id="PTHR10605:SF56">
    <property type="entry name" value="BIFUNCTIONAL HEPARAN SULFATE N-DEACETYLASE_N-SULFOTRANSFERASE"/>
    <property type="match status" value="1"/>
</dbReference>
<dbReference type="InterPro" id="IPR000863">
    <property type="entry name" value="Sulfotransferase_dom"/>
</dbReference>
<dbReference type="Gene3D" id="3.40.50.300">
    <property type="entry name" value="P-loop containing nucleotide triphosphate hydrolases"/>
    <property type="match status" value="1"/>
</dbReference>
<keyword evidence="2" id="KW-0325">Glycoprotein</keyword>
<dbReference type="Pfam" id="PF00685">
    <property type="entry name" value="Sulfotransfer_1"/>
    <property type="match status" value="1"/>
</dbReference>
<proteinExistence type="predicted"/>
<feature type="domain" description="Sulfotransferase" evidence="3">
    <location>
        <begin position="7"/>
        <end position="227"/>
    </location>
</feature>
<dbReference type="InterPro" id="IPR027417">
    <property type="entry name" value="P-loop_NTPase"/>
</dbReference>
<evidence type="ECO:0000313" key="5">
    <source>
        <dbReference type="Proteomes" id="UP001155144"/>
    </source>
</evidence>
<protein>
    <recommendedName>
        <fullName evidence="3">Sulfotransferase domain-containing protein</fullName>
    </recommendedName>
</protein>
<organism evidence="4 5">
    <name type="scientific">Salinibacter ruber</name>
    <dbReference type="NCBI Taxonomy" id="146919"/>
    <lineage>
        <taxon>Bacteria</taxon>
        <taxon>Pseudomonadati</taxon>
        <taxon>Rhodothermota</taxon>
        <taxon>Rhodothermia</taxon>
        <taxon>Rhodothermales</taxon>
        <taxon>Salinibacteraceae</taxon>
        <taxon>Salinibacter</taxon>
    </lineage>
</organism>
<dbReference type="SUPFAM" id="SSF52540">
    <property type="entry name" value="P-loop containing nucleoside triphosphate hydrolases"/>
    <property type="match status" value="1"/>
</dbReference>
<comment type="caution">
    <text evidence="4">The sequence shown here is derived from an EMBL/GenBank/DDBJ whole genome shotgun (WGS) entry which is preliminary data.</text>
</comment>
<dbReference type="Proteomes" id="UP001155144">
    <property type="component" value="Unassembled WGS sequence"/>
</dbReference>
<dbReference type="AlphaFoldDB" id="A0A9X2V7J9"/>
<dbReference type="PANTHER" id="PTHR10605">
    <property type="entry name" value="HEPARAN SULFATE SULFOTRANSFERASE"/>
    <property type="match status" value="1"/>
</dbReference>
<name>A0A9X2V7J9_9BACT</name>
<gene>
    <name evidence="4" type="ORF">GGP45_003097</name>
</gene>
<evidence type="ECO:0000256" key="2">
    <source>
        <dbReference type="ARBA" id="ARBA00023180"/>
    </source>
</evidence>
<dbReference type="EMBL" id="JANUBL010000009">
    <property type="protein sequence ID" value="MCS4122730.1"/>
    <property type="molecule type" value="Genomic_DNA"/>
</dbReference>
<dbReference type="RefSeq" id="WP_259040437.1">
    <property type="nucleotide sequence ID" value="NZ_JANUBL010000009.1"/>
</dbReference>
<keyword evidence="1" id="KW-0808">Transferase</keyword>
<dbReference type="InterPro" id="IPR037359">
    <property type="entry name" value="NST/OST"/>
</dbReference>
<evidence type="ECO:0000259" key="3">
    <source>
        <dbReference type="Pfam" id="PF00685"/>
    </source>
</evidence>
<evidence type="ECO:0000313" key="4">
    <source>
        <dbReference type="EMBL" id="MCS4122730.1"/>
    </source>
</evidence>
<sequence>MSDDGLPDFFLLGAAKCATTSLYCYLKQHPELHLPDHKEPHFFNDPEEEFRERLDEYRSLYLPSGSKPTCDGTPSYFRNADIVIPRMKHLYENKSPKFILIFRDPVERAFSHYLHKRRAGVVPDTFEKALKEEKQQPEKSHTVWKSYFQDGLYADRLAQWQRQFPEEHFHVLLLEDLKQDAEQALRQVFQFLDVSSKVEIDTSKQYNQNRGIRNKWVRNLMRAPSETLHSLVTTVIPTRLRKRLRQAVHEWNQRSFEEKPEMPSHVAASLRREYETSVKRLETMIDRDLSDWLPKE</sequence>
<reference evidence="4" key="1">
    <citation type="submission" date="2022-08" db="EMBL/GenBank/DDBJ databases">
        <title>Genomic Encyclopedia of Type Strains, Phase V (KMG-V): Genome sequencing to study the core and pangenomes of soil and plant-associated prokaryotes.</title>
        <authorList>
            <person name="Whitman W."/>
        </authorList>
    </citation>
    <scope>NUCLEOTIDE SEQUENCE</scope>
    <source>
        <strain evidence="4">SP3026</strain>
    </source>
</reference>